<name>A0ABQ9HV68_9NEOP</name>
<evidence type="ECO:0000256" key="11">
    <source>
        <dbReference type="ARBA" id="ARBA00029983"/>
    </source>
</evidence>
<dbReference type="InterPro" id="IPR012476">
    <property type="entry name" value="GLE1"/>
</dbReference>
<evidence type="ECO:0000256" key="9">
    <source>
        <dbReference type="ARBA" id="ARBA00024680"/>
    </source>
</evidence>
<comment type="caution">
    <text evidence="15">The sequence shown here is derived from an EMBL/GenBank/DDBJ whole genome shotgun (WGS) entry which is preliminary data.</text>
</comment>
<dbReference type="Gene3D" id="1.25.40.510">
    <property type="entry name" value="GLE1-like"/>
    <property type="match status" value="1"/>
</dbReference>
<feature type="compositionally biased region" description="Basic and acidic residues" evidence="14">
    <location>
        <begin position="205"/>
        <end position="230"/>
    </location>
</feature>
<dbReference type="Pfam" id="PF07817">
    <property type="entry name" value="GLE1"/>
    <property type="match status" value="1"/>
</dbReference>
<evidence type="ECO:0000256" key="3">
    <source>
        <dbReference type="ARBA" id="ARBA00022448"/>
    </source>
</evidence>
<keyword evidence="6" id="KW-0811">Translocation</keyword>
<keyword evidence="7" id="KW-0906">Nuclear pore complex</keyword>
<proteinExistence type="inferred from homology"/>
<dbReference type="EMBL" id="JARBHB010000003">
    <property type="protein sequence ID" value="KAJ8887965.1"/>
    <property type="molecule type" value="Genomic_DNA"/>
</dbReference>
<evidence type="ECO:0000256" key="2">
    <source>
        <dbReference type="ARBA" id="ARBA00011056"/>
    </source>
</evidence>
<accession>A0ABQ9HV68</accession>
<evidence type="ECO:0000256" key="6">
    <source>
        <dbReference type="ARBA" id="ARBA00023010"/>
    </source>
</evidence>
<keyword evidence="4" id="KW-0509">mRNA transport</keyword>
<dbReference type="PANTHER" id="PTHR12960:SF0">
    <property type="entry name" value="MRNA EXPORT FACTOR GLE1"/>
    <property type="match status" value="1"/>
</dbReference>
<sequence>MKNSLFNSNSIVPNAKNFQPSPLRSLGYLLEPKFYCGIVKKSIFMVFFDLFPTQVDVPRQHINLHFSFIAIHHTILILRINQRNEKMREAEQKRREAEEKERQRIAEKKEQLDELHQHQCCYGGVYQQILEAAKKCRDKQALSTKLSGHLGRLRSLNEAMEQLIRHAQNSEVSVTDVKAGCELVQQITDIQQFVQGEVDKINAKEDEAEKKKGQADQKQAKSVENDKSNSKPELTPTSAAIARTHSSAAILVASLKDFGDTGGHVGSQHGLKQPASRTVGVHTEYIDKKQYSHYTDVSDYLGTHWLKRVQLKHSTIEALSSFTFELRRAVNLPLNSISDVSSRHLEDKFVKLSCLLSGKPVEIAGATIVPSRHPQGVPFCQNLLAEKLVNLGELTAKQPKTVFPLAAMVVALWVDFPDFGRLLLAHLYEKCPYLVPMFPPQLESQSDTDYYKSLGYHYSENGEVESQENFLKRMSGIMKLYAAVMVTPVRRRQGKPHPHGLCAGWTWLSSLLNLDPHPDICATMLYEFLEVAGSAMYTAYGKQFQKILYFICKEYLPKIQKISPTSSSGPRVRLETFLQKMLVQGKVPPPSGILPPNFW</sequence>
<evidence type="ECO:0000256" key="8">
    <source>
        <dbReference type="ARBA" id="ARBA00023242"/>
    </source>
</evidence>
<evidence type="ECO:0000256" key="5">
    <source>
        <dbReference type="ARBA" id="ARBA00022927"/>
    </source>
</evidence>
<dbReference type="PANTHER" id="PTHR12960">
    <property type="entry name" value="GLE-1-RELATED"/>
    <property type="match status" value="1"/>
</dbReference>
<evidence type="ECO:0000256" key="14">
    <source>
        <dbReference type="SAM" id="MobiDB-lite"/>
    </source>
</evidence>
<keyword evidence="3" id="KW-0813">Transport</keyword>
<keyword evidence="13" id="KW-0175">Coiled coil</keyword>
<reference evidence="15 16" key="1">
    <citation type="submission" date="2023-02" db="EMBL/GenBank/DDBJ databases">
        <title>LHISI_Scaffold_Assembly.</title>
        <authorList>
            <person name="Stuart O.P."/>
            <person name="Cleave R."/>
            <person name="Magrath M.J.L."/>
            <person name="Mikheyev A.S."/>
        </authorList>
    </citation>
    <scope>NUCLEOTIDE SEQUENCE [LARGE SCALE GENOMIC DNA]</scope>
    <source>
        <strain evidence="15">Daus_M_001</strain>
        <tissue evidence="15">Leg muscle</tissue>
    </source>
</reference>
<comment type="similarity">
    <text evidence="2">Belongs to the GLE1 family.</text>
</comment>
<evidence type="ECO:0000256" key="4">
    <source>
        <dbReference type="ARBA" id="ARBA00022816"/>
    </source>
</evidence>
<evidence type="ECO:0000256" key="1">
    <source>
        <dbReference type="ARBA" id="ARBA00004567"/>
    </source>
</evidence>
<comment type="subcellular location">
    <subcellularLocation>
        <location evidence="1">Nucleus</location>
        <location evidence="1">Nuclear pore complex</location>
    </subcellularLocation>
</comment>
<evidence type="ECO:0000313" key="16">
    <source>
        <dbReference type="Proteomes" id="UP001159363"/>
    </source>
</evidence>
<feature type="coiled-coil region" evidence="13">
    <location>
        <begin position="80"/>
        <end position="118"/>
    </location>
</feature>
<keyword evidence="16" id="KW-1185">Reference proteome</keyword>
<dbReference type="Proteomes" id="UP001159363">
    <property type="component" value="Chromosome 3"/>
</dbReference>
<gene>
    <name evidence="15" type="ORF">PR048_007449</name>
</gene>
<keyword evidence="5" id="KW-0653">Protein transport</keyword>
<evidence type="ECO:0000256" key="10">
    <source>
        <dbReference type="ARBA" id="ARBA00026227"/>
    </source>
</evidence>
<protein>
    <recommendedName>
        <fullName evidence="10">mRNA export factor GLE1</fullName>
    </recommendedName>
    <alternativeName>
        <fullName evidence="12">GLE1 RNA export mediator</fullName>
    </alternativeName>
    <alternativeName>
        <fullName evidence="11">Nucleoporin GLE1</fullName>
    </alternativeName>
</protein>
<dbReference type="InterPro" id="IPR038506">
    <property type="entry name" value="GLE1-like_sf"/>
</dbReference>
<feature type="region of interest" description="Disordered" evidence="14">
    <location>
        <begin position="205"/>
        <end position="236"/>
    </location>
</feature>
<comment type="function">
    <text evidence="9">Required for the export of mRNAs containing poly(A) tails from the nucleus into the cytoplasm. May be involved in the terminal step of the mRNA transport through the nuclear pore complex (NPC).</text>
</comment>
<keyword evidence="8" id="KW-0539">Nucleus</keyword>
<evidence type="ECO:0000256" key="7">
    <source>
        <dbReference type="ARBA" id="ARBA00023132"/>
    </source>
</evidence>
<evidence type="ECO:0000256" key="13">
    <source>
        <dbReference type="SAM" id="Coils"/>
    </source>
</evidence>
<evidence type="ECO:0000313" key="15">
    <source>
        <dbReference type="EMBL" id="KAJ8887965.1"/>
    </source>
</evidence>
<evidence type="ECO:0000256" key="12">
    <source>
        <dbReference type="ARBA" id="ARBA00030897"/>
    </source>
</evidence>
<organism evidence="15 16">
    <name type="scientific">Dryococelus australis</name>
    <dbReference type="NCBI Taxonomy" id="614101"/>
    <lineage>
        <taxon>Eukaryota</taxon>
        <taxon>Metazoa</taxon>
        <taxon>Ecdysozoa</taxon>
        <taxon>Arthropoda</taxon>
        <taxon>Hexapoda</taxon>
        <taxon>Insecta</taxon>
        <taxon>Pterygota</taxon>
        <taxon>Neoptera</taxon>
        <taxon>Polyneoptera</taxon>
        <taxon>Phasmatodea</taxon>
        <taxon>Verophasmatodea</taxon>
        <taxon>Anareolatae</taxon>
        <taxon>Phasmatidae</taxon>
        <taxon>Eurycanthinae</taxon>
        <taxon>Dryococelus</taxon>
    </lineage>
</organism>